<evidence type="ECO:0000256" key="3">
    <source>
        <dbReference type="ARBA" id="ARBA00022741"/>
    </source>
</evidence>
<dbReference type="Gene3D" id="6.10.280.40">
    <property type="match status" value="1"/>
</dbReference>
<dbReference type="CDD" id="cd19510">
    <property type="entry name" value="RecA-like_BCS1"/>
    <property type="match status" value="1"/>
</dbReference>
<dbReference type="PROSITE" id="PS00674">
    <property type="entry name" value="AAA"/>
    <property type="match status" value="1"/>
</dbReference>
<keyword evidence="4" id="KW-0378">Hydrolase</keyword>
<dbReference type="OrthoDB" id="10251412at2759"/>
<organism evidence="11 12">
    <name type="scientific">Acer yangbiense</name>
    <dbReference type="NCBI Taxonomy" id="1000413"/>
    <lineage>
        <taxon>Eukaryota</taxon>
        <taxon>Viridiplantae</taxon>
        <taxon>Streptophyta</taxon>
        <taxon>Embryophyta</taxon>
        <taxon>Tracheophyta</taxon>
        <taxon>Spermatophyta</taxon>
        <taxon>Magnoliopsida</taxon>
        <taxon>eudicotyledons</taxon>
        <taxon>Gunneridae</taxon>
        <taxon>Pentapetalae</taxon>
        <taxon>rosids</taxon>
        <taxon>malvids</taxon>
        <taxon>Sapindales</taxon>
        <taxon>Sapindaceae</taxon>
        <taxon>Hippocastanoideae</taxon>
        <taxon>Acereae</taxon>
        <taxon>Acer</taxon>
    </lineage>
</organism>
<keyword evidence="3 8" id="KW-0547">Nucleotide-binding</keyword>
<dbReference type="InterPro" id="IPR003960">
    <property type="entry name" value="ATPase_AAA_CS"/>
</dbReference>
<evidence type="ECO:0000256" key="1">
    <source>
        <dbReference type="ARBA" id="ARBA00001946"/>
    </source>
</evidence>
<dbReference type="Proteomes" id="UP000323000">
    <property type="component" value="Chromosome 7"/>
</dbReference>
<evidence type="ECO:0000256" key="4">
    <source>
        <dbReference type="ARBA" id="ARBA00022801"/>
    </source>
</evidence>
<dbReference type="GO" id="GO:0005524">
    <property type="term" value="F:ATP binding"/>
    <property type="evidence" value="ECO:0007669"/>
    <property type="project" value="UniProtKB-KW"/>
</dbReference>
<comment type="catalytic activity">
    <reaction evidence="7">
        <text>ATP + H2O = ADP + phosphate + H(+)</text>
        <dbReference type="Rhea" id="RHEA:13065"/>
        <dbReference type="ChEBI" id="CHEBI:15377"/>
        <dbReference type="ChEBI" id="CHEBI:15378"/>
        <dbReference type="ChEBI" id="CHEBI:30616"/>
        <dbReference type="ChEBI" id="CHEBI:43474"/>
        <dbReference type="ChEBI" id="CHEBI:456216"/>
    </reaction>
</comment>
<keyword evidence="6" id="KW-0460">Magnesium</keyword>
<dbReference type="SUPFAM" id="SSF52540">
    <property type="entry name" value="P-loop containing nucleoside triphosphate hydrolases"/>
    <property type="match status" value="1"/>
</dbReference>
<dbReference type="InterPro" id="IPR003959">
    <property type="entry name" value="ATPase_AAA_core"/>
</dbReference>
<dbReference type="PANTHER" id="PTHR23070">
    <property type="entry name" value="BCS1 AAA-TYPE ATPASE"/>
    <property type="match status" value="1"/>
</dbReference>
<dbReference type="InterPro" id="IPR025753">
    <property type="entry name" value="AAA_N_dom"/>
</dbReference>
<dbReference type="GO" id="GO:0016887">
    <property type="term" value="F:ATP hydrolysis activity"/>
    <property type="evidence" value="ECO:0007669"/>
    <property type="project" value="InterPro"/>
</dbReference>
<keyword evidence="12" id="KW-1185">Reference proteome</keyword>
<dbReference type="Pfam" id="PF00004">
    <property type="entry name" value="AAA"/>
    <property type="match status" value="1"/>
</dbReference>
<protein>
    <recommendedName>
        <fullName evidence="10">AAA+ ATPase domain-containing protein</fullName>
    </recommendedName>
</protein>
<comment type="similarity">
    <text evidence="2">Belongs to the AAA ATPase family. BCS1 subfamily.</text>
</comment>
<keyword evidence="5 8" id="KW-0067">ATP-binding</keyword>
<dbReference type="InterPro" id="IPR050747">
    <property type="entry name" value="Mitochondrial_chaperone_BCS1"/>
</dbReference>
<gene>
    <name evidence="11" type="ORF">EZV62_016868</name>
</gene>
<feature type="region of interest" description="Disordered" evidence="9">
    <location>
        <begin position="318"/>
        <end position="339"/>
    </location>
</feature>
<name>A0A5C7HQD8_9ROSI</name>
<reference evidence="12" key="1">
    <citation type="journal article" date="2019" name="Gigascience">
        <title>De novo genome assembly of the endangered Acer yangbiense, a plant species with extremely small populations endemic to Yunnan Province, China.</title>
        <authorList>
            <person name="Yang J."/>
            <person name="Wariss H.M."/>
            <person name="Tao L."/>
            <person name="Zhang R."/>
            <person name="Yun Q."/>
            <person name="Hollingsworth P."/>
            <person name="Dao Z."/>
            <person name="Luo G."/>
            <person name="Guo H."/>
            <person name="Ma Y."/>
            <person name="Sun W."/>
        </authorList>
    </citation>
    <scope>NUCLEOTIDE SEQUENCE [LARGE SCALE GENOMIC DNA]</scope>
    <source>
        <strain evidence="12">cv. Malutang</strain>
    </source>
</reference>
<dbReference type="EMBL" id="VAHF01000007">
    <property type="protein sequence ID" value="TXG59039.1"/>
    <property type="molecule type" value="Genomic_DNA"/>
</dbReference>
<comment type="caution">
    <text evidence="11">The sequence shown here is derived from an EMBL/GenBank/DDBJ whole genome shotgun (WGS) entry which is preliminary data.</text>
</comment>
<evidence type="ECO:0000259" key="10">
    <source>
        <dbReference type="SMART" id="SM00382"/>
    </source>
</evidence>
<evidence type="ECO:0000313" key="12">
    <source>
        <dbReference type="Proteomes" id="UP000323000"/>
    </source>
</evidence>
<comment type="cofactor">
    <cofactor evidence="1">
        <name>Mg(2+)</name>
        <dbReference type="ChEBI" id="CHEBI:18420"/>
    </cofactor>
</comment>
<dbReference type="AlphaFoldDB" id="A0A5C7HQD8"/>
<evidence type="ECO:0000256" key="8">
    <source>
        <dbReference type="RuleBase" id="RU003651"/>
    </source>
</evidence>
<evidence type="ECO:0000256" key="2">
    <source>
        <dbReference type="ARBA" id="ARBA00007448"/>
    </source>
</evidence>
<proteinExistence type="inferred from homology"/>
<feature type="domain" description="AAA+ ATPase" evidence="10">
    <location>
        <begin position="242"/>
        <end position="396"/>
    </location>
</feature>
<dbReference type="Gene3D" id="3.40.50.300">
    <property type="entry name" value="P-loop containing nucleotide triphosphate hydrolases"/>
    <property type="match status" value="1"/>
</dbReference>
<dbReference type="GO" id="GO:0006950">
    <property type="term" value="P:response to stress"/>
    <property type="evidence" value="ECO:0007669"/>
    <property type="project" value="UniProtKB-ARBA"/>
</dbReference>
<evidence type="ECO:0000256" key="5">
    <source>
        <dbReference type="ARBA" id="ARBA00022840"/>
    </source>
</evidence>
<evidence type="ECO:0000313" key="11">
    <source>
        <dbReference type="EMBL" id="TXG59039.1"/>
    </source>
</evidence>
<dbReference type="InterPro" id="IPR027417">
    <property type="entry name" value="P-loop_NTPase"/>
</dbReference>
<dbReference type="SMART" id="SM00382">
    <property type="entry name" value="AAA"/>
    <property type="match status" value="1"/>
</dbReference>
<evidence type="ECO:0000256" key="7">
    <source>
        <dbReference type="ARBA" id="ARBA00049360"/>
    </source>
</evidence>
<dbReference type="InterPro" id="IPR003593">
    <property type="entry name" value="AAA+_ATPase"/>
</dbReference>
<accession>A0A5C7HQD8</accession>
<sequence>MGFMGMGELGSVLASLMFFWAILKDHFPYRLRLLIEKYIEKLVKFVCPYIEITFHEFYGDEYMKRSKAFSDIQNYLSTKATSQASKFKADVVKGSKSLILTMDDHEEVPDEFNGVKVWWVLHKHVTNSKSFSYYPDSNEKRYFKLSFHKIHRELITGSYIDHVIKEGKNVASTNRKRKLYSNNPSKDWYSGWKNSKWSHVFFEHPATFETLAMETKKKDVIKEDLKKFTQGKDYYKKIGKAWKRGYLLYGPPGTGKSTMIAAMANFLNYDVYDLELTTVLNNTELRNLLIETSSKSIVVIEDIDCSLDLTGQRVKNKNKVEGNNKQKTAPIKGKEESDNKSSEVTLSGLLNFIDGLWSACGGERIIVFTTNHVDKLDPALIRRGRMDKHIEMSYCCFEAFKVLANNYLNIDSHELYAKIESLLAEINMTPADVAENLMMKSDEEGQASLNVLEYKLGLHFSGVPNSLLQQNESRLKAKQALLQATTCPFLFRTQSSCGQQLFKPLTQPFDGAFGC</sequence>
<evidence type="ECO:0000256" key="6">
    <source>
        <dbReference type="ARBA" id="ARBA00022842"/>
    </source>
</evidence>
<dbReference type="Pfam" id="PF25568">
    <property type="entry name" value="AAA_lid_At3g28540"/>
    <property type="match status" value="1"/>
</dbReference>
<dbReference type="Pfam" id="PF14363">
    <property type="entry name" value="AAA_assoc"/>
    <property type="match status" value="1"/>
</dbReference>
<dbReference type="InterPro" id="IPR058017">
    <property type="entry name" value="At3g28540-like_C"/>
</dbReference>
<dbReference type="FunFam" id="3.40.50.300:FF:001122">
    <property type="entry name" value="AAA-ATPase ASD, mitochondrial"/>
    <property type="match status" value="1"/>
</dbReference>
<evidence type="ECO:0000256" key="9">
    <source>
        <dbReference type="SAM" id="MobiDB-lite"/>
    </source>
</evidence>